<evidence type="ECO:0000313" key="2">
    <source>
        <dbReference type="Proteomes" id="UP001190002"/>
    </source>
</evidence>
<evidence type="ECO:0000313" key="1">
    <source>
        <dbReference type="EMBL" id="CAJ0693064.1"/>
    </source>
</evidence>
<comment type="caution">
    <text evidence="1">The sequence shown here is derived from an EMBL/GenBank/DDBJ whole genome shotgun (WGS) entry which is preliminary data.</text>
</comment>
<accession>A0AAD2AW69</accession>
<protein>
    <submittedName>
        <fullName evidence="1">Uncharacterized protein</fullName>
    </submittedName>
</protein>
<dbReference type="EMBL" id="CATVXE010000021">
    <property type="protein sequence ID" value="CAJ0693064.1"/>
    <property type="molecule type" value="Genomic_DNA"/>
</dbReference>
<gene>
    <name evidence="1" type="ORF">R77591_04025</name>
</gene>
<name>A0AAD2AW69_9RALS</name>
<dbReference type="RefSeq" id="WP_222329043.1">
    <property type="nucleotide sequence ID" value="NZ_CATVXE010000021.1"/>
</dbReference>
<dbReference type="Proteomes" id="UP001190002">
    <property type="component" value="Unassembled WGS sequence"/>
</dbReference>
<sequence length="69" mass="7683">MNRPDYIHCIERTHVHHRGMSWCGKPVSGFNFVSIDHAAENGKKQGRLVACPECVAAITQALKNGHDEL</sequence>
<dbReference type="AlphaFoldDB" id="A0AAD2AW69"/>
<organism evidence="1 2">
    <name type="scientific">Ralstonia mannitolilytica</name>
    <dbReference type="NCBI Taxonomy" id="105219"/>
    <lineage>
        <taxon>Bacteria</taxon>
        <taxon>Pseudomonadati</taxon>
        <taxon>Pseudomonadota</taxon>
        <taxon>Betaproteobacteria</taxon>
        <taxon>Burkholderiales</taxon>
        <taxon>Burkholderiaceae</taxon>
        <taxon>Ralstonia</taxon>
    </lineage>
</organism>
<reference evidence="1" key="1">
    <citation type="submission" date="2023-07" db="EMBL/GenBank/DDBJ databases">
        <authorList>
            <person name="Peeters C."/>
        </authorList>
    </citation>
    <scope>NUCLEOTIDE SEQUENCE</scope>
    <source>
        <strain evidence="1">R-77591</strain>
    </source>
</reference>
<proteinExistence type="predicted"/>